<dbReference type="Pfam" id="PF00528">
    <property type="entry name" value="BPD_transp_1"/>
    <property type="match status" value="1"/>
</dbReference>
<evidence type="ECO:0000256" key="8">
    <source>
        <dbReference type="ARBA" id="ARBA00023136"/>
    </source>
</evidence>
<keyword evidence="12" id="KW-1185">Reference proteome</keyword>
<dbReference type="CDD" id="cd06261">
    <property type="entry name" value="TM_PBP2"/>
    <property type="match status" value="1"/>
</dbReference>
<dbReference type="Proteomes" id="UP001596028">
    <property type="component" value="Unassembled WGS sequence"/>
</dbReference>
<evidence type="ECO:0000256" key="6">
    <source>
        <dbReference type="ARBA" id="ARBA00022692"/>
    </source>
</evidence>
<dbReference type="InterPro" id="IPR035906">
    <property type="entry name" value="MetI-like_sf"/>
</dbReference>
<evidence type="ECO:0000256" key="3">
    <source>
        <dbReference type="ARBA" id="ARBA00022448"/>
    </source>
</evidence>
<evidence type="ECO:0000256" key="1">
    <source>
        <dbReference type="ARBA" id="ARBA00004651"/>
    </source>
</evidence>
<keyword evidence="4" id="KW-1003">Cell membrane</keyword>
<feature type="transmembrane region" description="Helical" evidence="9">
    <location>
        <begin position="144"/>
        <end position="162"/>
    </location>
</feature>
<dbReference type="PANTHER" id="PTHR32243:SF50">
    <property type="entry name" value="MALTOSE_MALTODEXTRIN TRANSPORT SYSTEM PERMEASE PROTEIN MALG"/>
    <property type="match status" value="1"/>
</dbReference>
<name>A0ABV9FIG5_9BACL</name>
<feature type="transmembrane region" description="Helical" evidence="9">
    <location>
        <begin position="74"/>
        <end position="98"/>
    </location>
</feature>
<evidence type="ECO:0000256" key="7">
    <source>
        <dbReference type="ARBA" id="ARBA00022989"/>
    </source>
</evidence>
<evidence type="ECO:0000256" key="9">
    <source>
        <dbReference type="RuleBase" id="RU363032"/>
    </source>
</evidence>
<keyword evidence="7 9" id="KW-1133">Transmembrane helix</keyword>
<dbReference type="Gene3D" id="1.10.3720.10">
    <property type="entry name" value="MetI-like"/>
    <property type="match status" value="1"/>
</dbReference>
<dbReference type="PROSITE" id="PS50928">
    <property type="entry name" value="ABC_TM1"/>
    <property type="match status" value="1"/>
</dbReference>
<feature type="transmembrane region" description="Helical" evidence="9">
    <location>
        <begin position="191"/>
        <end position="212"/>
    </location>
</feature>
<feature type="transmembrane region" description="Helical" evidence="9">
    <location>
        <begin position="110"/>
        <end position="132"/>
    </location>
</feature>
<keyword evidence="8 9" id="KW-0472">Membrane</keyword>
<dbReference type="InterPro" id="IPR000515">
    <property type="entry name" value="MetI-like"/>
</dbReference>
<comment type="subcellular location">
    <subcellularLocation>
        <location evidence="1 9">Cell membrane</location>
        <topology evidence="1 9">Multi-pass membrane protein</topology>
    </subcellularLocation>
</comment>
<gene>
    <name evidence="11" type="ORF">ACFO3S_20125</name>
</gene>
<evidence type="ECO:0000259" key="10">
    <source>
        <dbReference type="PROSITE" id="PS50928"/>
    </source>
</evidence>
<reference evidence="12" key="1">
    <citation type="journal article" date="2019" name="Int. J. Syst. Evol. Microbiol.">
        <title>The Global Catalogue of Microorganisms (GCM) 10K type strain sequencing project: providing services to taxonomists for standard genome sequencing and annotation.</title>
        <authorList>
            <consortium name="The Broad Institute Genomics Platform"/>
            <consortium name="The Broad Institute Genome Sequencing Center for Infectious Disease"/>
            <person name="Wu L."/>
            <person name="Ma J."/>
        </authorList>
    </citation>
    <scope>NUCLEOTIDE SEQUENCE [LARGE SCALE GENOMIC DNA]</scope>
    <source>
        <strain evidence="12">CCUG 49571</strain>
    </source>
</reference>
<dbReference type="RefSeq" id="WP_378099757.1">
    <property type="nucleotide sequence ID" value="NZ_JBHSEP010000017.1"/>
</dbReference>
<evidence type="ECO:0000256" key="4">
    <source>
        <dbReference type="ARBA" id="ARBA00022475"/>
    </source>
</evidence>
<feature type="transmembrane region" description="Helical" evidence="9">
    <location>
        <begin position="15"/>
        <end position="36"/>
    </location>
</feature>
<evidence type="ECO:0000256" key="2">
    <source>
        <dbReference type="ARBA" id="ARBA00009047"/>
    </source>
</evidence>
<protein>
    <submittedName>
        <fullName evidence="11">Carbohydrate ABC transporter permease</fullName>
    </submittedName>
</protein>
<keyword evidence="6 9" id="KW-0812">Transmembrane</keyword>
<accession>A0ABV9FIG5</accession>
<comment type="caution">
    <text evidence="11">The sequence shown here is derived from an EMBL/GenBank/DDBJ whole genome shotgun (WGS) entry which is preliminary data.</text>
</comment>
<keyword evidence="5" id="KW-0762">Sugar transport</keyword>
<dbReference type="PANTHER" id="PTHR32243">
    <property type="entry name" value="MALTOSE TRANSPORT SYSTEM PERMEASE-RELATED"/>
    <property type="match status" value="1"/>
</dbReference>
<dbReference type="SUPFAM" id="SSF161098">
    <property type="entry name" value="MetI-like"/>
    <property type="match status" value="1"/>
</dbReference>
<feature type="domain" description="ABC transmembrane type-1" evidence="10">
    <location>
        <begin position="75"/>
        <end position="265"/>
    </location>
</feature>
<comment type="similarity">
    <text evidence="2">Belongs to the binding-protein-dependent transport system permease family. MalFG subfamily.</text>
</comment>
<organism evidence="11 12">
    <name type="scientific">Cohnella hongkongensis</name>
    <dbReference type="NCBI Taxonomy" id="178337"/>
    <lineage>
        <taxon>Bacteria</taxon>
        <taxon>Bacillati</taxon>
        <taxon>Bacillota</taxon>
        <taxon>Bacilli</taxon>
        <taxon>Bacillales</taxon>
        <taxon>Paenibacillaceae</taxon>
        <taxon>Cohnella</taxon>
    </lineage>
</organism>
<evidence type="ECO:0000256" key="5">
    <source>
        <dbReference type="ARBA" id="ARBA00022597"/>
    </source>
</evidence>
<dbReference type="InterPro" id="IPR050901">
    <property type="entry name" value="BP-dep_ABC_trans_perm"/>
</dbReference>
<evidence type="ECO:0000313" key="12">
    <source>
        <dbReference type="Proteomes" id="UP001596028"/>
    </source>
</evidence>
<keyword evidence="3 9" id="KW-0813">Transport</keyword>
<dbReference type="EMBL" id="JBHSEP010000017">
    <property type="protein sequence ID" value="MFC4600562.1"/>
    <property type="molecule type" value="Genomic_DNA"/>
</dbReference>
<evidence type="ECO:0000313" key="11">
    <source>
        <dbReference type="EMBL" id="MFC4600562.1"/>
    </source>
</evidence>
<feature type="transmembrane region" description="Helical" evidence="9">
    <location>
        <begin position="244"/>
        <end position="265"/>
    </location>
</feature>
<proteinExistence type="inferred from homology"/>
<sequence length="281" mass="31715">MTSVRTRKRLSIAELFRILFIIGLALSILLPFYWIFTLSIKNYSDALSETSTLWFEPTFQYYKALIQDSSFLRYFWNSFLICVGSVILAVLVGVPAAYAFSRTKFRGQKWLFNLLFITRLSPGAVFVIPYFYAYKEFNLLDTHLGLLLIYFALNLGMVVWSMRSFIEEIPVSLEESAQIEGCTLLQSLTKIVLPLTTPGLAATAIITFIFSWNEFMIALLLTRKEAVTAPVGLLNFMVFERVEWGPIAAGSILISLPAILFGIAVRKYFVRGLAQGAMGGE</sequence>